<sequence>MKRSSSIQRDKKFMNINFYYLTVSSKKLIQVNVVTCDGLTTQWFSKIPQTSFQRTMELKASISDGANAIINFFSYASLYALLDSAEKFHLSCFLSTSLAAYMKFQFIDCSQQSFDLKLPKRILLHFEKFLMLMEIFKYLQNVVKPPNKTKSH</sequence>
<evidence type="ECO:0000313" key="2">
    <source>
        <dbReference type="Proteomes" id="UP000183832"/>
    </source>
</evidence>
<dbReference type="EMBL" id="CVRI01000048">
    <property type="protein sequence ID" value="CRK99138.1"/>
    <property type="molecule type" value="Genomic_DNA"/>
</dbReference>
<evidence type="ECO:0000313" key="1">
    <source>
        <dbReference type="EMBL" id="CRK99138.1"/>
    </source>
</evidence>
<accession>A0A1J1IH91</accession>
<reference evidence="1 2" key="1">
    <citation type="submission" date="2015-04" db="EMBL/GenBank/DDBJ databases">
        <authorList>
            <person name="Syromyatnikov M.Y."/>
            <person name="Popov V.N."/>
        </authorList>
    </citation>
    <scope>NUCLEOTIDE SEQUENCE [LARGE SCALE GENOMIC DNA]</scope>
</reference>
<proteinExistence type="predicted"/>
<dbReference type="Proteomes" id="UP000183832">
    <property type="component" value="Unassembled WGS sequence"/>
</dbReference>
<organism evidence="1 2">
    <name type="scientific">Clunio marinus</name>
    <dbReference type="NCBI Taxonomy" id="568069"/>
    <lineage>
        <taxon>Eukaryota</taxon>
        <taxon>Metazoa</taxon>
        <taxon>Ecdysozoa</taxon>
        <taxon>Arthropoda</taxon>
        <taxon>Hexapoda</taxon>
        <taxon>Insecta</taxon>
        <taxon>Pterygota</taxon>
        <taxon>Neoptera</taxon>
        <taxon>Endopterygota</taxon>
        <taxon>Diptera</taxon>
        <taxon>Nematocera</taxon>
        <taxon>Chironomoidea</taxon>
        <taxon>Chironomidae</taxon>
        <taxon>Clunio</taxon>
    </lineage>
</organism>
<gene>
    <name evidence="1" type="ORF">CLUMA_CG012375</name>
</gene>
<dbReference type="AlphaFoldDB" id="A0A1J1IH91"/>
<name>A0A1J1IH91_9DIPT</name>
<keyword evidence="2" id="KW-1185">Reference proteome</keyword>
<protein>
    <submittedName>
        <fullName evidence="1">CLUMA_CG012375, isoform A</fullName>
    </submittedName>
</protein>